<dbReference type="STRING" id="180197.SAMN02982919_03247"/>
<dbReference type="InterPro" id="IPR001584">
    <property type="entry name" value="Integrase_cat-core"/>
</dbReference>
<name>A0A1H9SX64_9BURK</name>
<dbReference type="SUPFAM" id="SSF53098">
    <property type="entry name" value="Ribonuclease H-like"/>
    <property type="match status" value="1"/>
</dbReference>
<organism evidence="2 3">
    <name type="scientific">Giesbergeria anulus</name>
    <dbReference type="NCBI Taxonomy" id="180197"/>
    <lineage>
        <taxon>Bacteria</taxon>
        <taxon>Pseudomonadati</taxon>
        <taxon>Pseudomonadota</taxon>
        <taxon>Betaproteobacteria</taxon>
        <taxon>Burkholderiales</taxon>
        <taxon>Comamonadaceae</taxon>
        <taxon>Giesbergeria</taxon>
    </lineage>
</organism>
<feature type="domain" description="Integrase catalytic" evidence="1">
    <location>
        <begin position="148"/>
        <end position="348"/>
    </location>
</feature>
<dbReference type="PANTHER" id="PTHR35004">
    <property type="entry name" value="TRANSPOSASE RV3428C-RELATED"/>
    <property type="match status" value="1"/>
</dbReference>
<evidence type="ECO:0000259" key="1">
    <source>
        <dbReference type="PROSITE" id="PS50994"/>
    </source>
</evidence>
<proteinExistence type="predicted"/>
<reference evidence="2 3" key="1">
    <citation type="submission" date="2016-10" db="EMBL/GenBank/DDBJ databases">
        <authorList>
            <person name="de Groot N.N."/>
        </authorList>
    </citation>
    <scope>NUCLEOTIDE SEQUENCE [LARGE SCALE GENOMIC DNA]</scope>
    <source>
        <strain evidence="2 3">ATCC 35958</strain>
    </source>
</reference>
<dbReference type="GO" id="GO:0015074">
    <property type="term" value="P:DNA integration"/>
    <property type="evidence" value="ECO:0007669"/>
    <property type="project" value="InterPro"/>
</dbReference>
<gene>
    <name evidence="2" type="ORF">SAMN02982919_03247</name>
</gene>
<keyword evidence="3" id="KW-1185">Reference proteome</keyword>
<dbReference type="EMBL" id="FOGD01000027">
    <property type="protein sequence ID" value="SER89592.1"/>
    <property type="molecule type" value="Genomic_DNA"/>
</dbReference>
<dbReference type="PANTHER" id="PTHR35004:SF7">
    <property type="entry name" value="INTEGRASE PROTEIN"/>
    <property type="match status" value="1"/>
</dbReference>
<dbReference type="OrthoDB" id="371334at2"/>
<dbReference type="AlphaFoldDB" id="A0A1H9SX64"/>
<evidence type="ECO:0000313" key="2">
    <source>
        <dbReference type="EMBL" id="SER89592.1"/>
    </source>
</evidence>
<dbReference type="Gene3D" id="3.30.420.10">
    <property type="entry name" value="Ribonuclease H-like superfamily/Ribonuclease H"/>
    <property type="match status" value="1"/>
</dbReference>
<evidence type="ECO:0000313" key="3">
    <source>
        <dbReference type="Proteomes" id="UP000199766"/>
    </source>
</evidence>
<protein>
    <submittedName>
        <fullName evidence="2">Integrase core domain-containing protein</fullName>
    </submittedName>
</protein>
<dbReference type="InterPro" id="IPR012337">
    <property type="entry name" value="RNaseH-like_sf"/>
</dbReference>
<sequence>MCSSRRKEIPADSVLQLRQRLDHLPRKSSERARQVAAFAELYGVSPTTVYRTLKDLRKPRLTHRADHGKPRVLPLAQLKHYCEIIAAVKLRTTNNQGRHVSTKRVIQLLEEHGIETPQGLVKVPKDLLHKSTVDAYLSQLHLDQPRLYRQPPAVRFQAEHSNDCWQFDMSPSDLKYIEAPSWIDPSKGRPTLMLFSVVDDRSGVAYMEYRCVYGEDAESALRFLFNAMAPKADPAFLIQGRPKFLYLDNGPVAKSRVFQNVMHALDIDWKTHIPAGKDGQRVTARSKGKVERPFRTVKEAHEALYHFHAPQTEQQANEWFTHYLVHTYNQQCHRHESHSRMDDWLANLPEDGIREMCAWEQFCRFAREPERRKVGADARITIEGTQYEVLPDMAGETVILLWGLFDTELYVEFEAVRTGPYRPVSGPIPLHRYRAFKRSKTDERADQIRTLADQLGLPISALAGNDVRLVPSAIAPINIPKQPFDAQALEYQYPSAIAAKLDIAADLARPLAKLSANERTFIDQVLAQTLVRSAVLTQIRNHFRNKKPGEEYAG</sequence>
<dbReference type="InterPro" id="IPR036397">
    <property type="entry name" value="RNaseH_sf"/>
</dbReference>
<dbReference type="PROSITE" id="PS50994">
    <property type="entry name" value="INTEGRASE"/>
    <property type="match status" value="1"/>
</dbReference>
<accession>A0A1H9SX64</accession>
<dbReference type="Proteomes" id="UP000199766">
    <property type="component" value="Unassembled WGS sequence"/>
</dbReference>
<dbReference type="GO" id="GO:0003676">
    <property type="term" value="F:nucleic acid binding"/>
    <property type="evidence" value="ECO:0007669"/>
    <property type="project" value="InterPro"/>
</dbReference>